<keyword evidence="2" id="KW-1185">Reference proteome</keyword>
<protein>
    <submittedName>
        <fullName evidence="1">Uncharacterized protein</fullName>
    </submittedName>
</protein>
<dbReference type="PaxDb" id="67767-A0A0J7K2N6"/>
<sequence>MYGVGGKMTGVARGLVDLNISPWKGGSPMTVSALILPQLTLYSGKFRTTRRAWAHLDGLELADPEFLAADPVDLLLGADVCADILQEGLRRGGPQEPVAQQTTLG</sequence>
<accession>A0A0J7K2N6</accession>
<reference evidence="1 2" key="1">
    <citation type="submission" date="2015-04" db="EMBL/GenBank/DDBJ databases">
        <title>Lasius niger genome sequencing.</title>
        <authorList>
            <person name="Konorov E.A."/>
            <person name="Nikitin M.A."/>
            <person name="Kirill M.V."/>
            <person name="Chang P."/>
        </authorList>
    </citation>
    <scope>NUCLEOTIDE SEQUENCE [LARGE SCALE GENOMIC DNA]</scope>
    <source>
        <tissue evidence="1">Whole</tissue>
    </source>
</reference>
<evidence type="ECO:0000313" key="1">
    <source>
        <dbReference type="EMBL" id="KMQ84476.1"/>
    </source>
</evidence>
<dbReference type="OrthoDB" id="5920040at2759"/>
<comment type="caution">
    <text evidence="1">The sequence shown here is derived from an EMBL/GenBank/DDBJ whole genome shotgun (WGS) entry which is preliminary data.</text>
</comment>
<dbReference type="EMBL" id="LBMM01016290">
    <property type="protein sequence ID" value="KMQ84476.1"/>
    <property type="molecule type" value="Genomic_DNA"/>
</dbReference>
<name>A0A0J7K2N6_LASNI</name>
<evidence type="ECO:0000313" key="2">
    <source>
        <dbReference type="Proteomes" id="UP000036403"/>
    </source>
</evidence>
<dbReference type="AlphaFoldDB" id="A0A0J7K2N6"/>
<organism evidence="1 2">
    <name type="scientific">Lasius niger</name>
    <name type="common">Black garden ant</name>
    <dbReference type="NCBI Taxonomy" id="67767"/>
    <lineage>
        <taxon>Eukaryota</taxon>
        <taxon>Metazoa</taxon>
        <taxon>Ecdysozoa</taxon>
        <taxon>Arthropoda</taxon>
        <taxon>Hexapoda</taxon>
        <taxon>Insecta</taxon>
        <taxon>Pterygota</taxon>
        <taxon>Neoptera</taxon>
        <taxon>Endopterygota</taxon>
        <taxon>Hymenoptera</taxon>
        <taxon>Apocrita</taxon>
        <taxon>Aculeata</taxon>
        <taxon>Formicoidea</taxon>
        <taxon>Formicidae</taxon>
        <taxon>Formicinae</taxon>
        <taxon>Lasius</taxon>
        <taxon>Lasius</taxon>
    </lineage>
</organism>
<gene>
    <name evidence="1" type="ORF">RF55_17678</name>
</gene>
<dbReference type="Proteomes" id="UP000036403">
    <property type="component" value="Unassembled WGS sequence"/>
</dbReference>
<proteinExistence type="predicted"/>